<evidence type="ECO:0000256" key="1">
    <source>
        <dbReference type="SAM" id="MobiDB-lite"/>
    </source>
</evidence>
<evidence type="ECO:0000313" key="3">
    <source>
        <dbReference type="Proteomes" id="UP000076858"/>
    </source>
</evidence>
<reference evidence="2 3" key="1">
    <citation type="submission" date="2016-03" db="EMBL/GenBank/DDBJ databases">
        <title>EvidentialGene: Evidence-directed Construction of Genes on Genomes.</title>
        <authorList>
            <person name="Gilbert D.G."/>
            <person name="Choi J.-H."/>
            <person name="Mockaitis K."/>
            <person name="Colbourne J."/>
            <person name="Pfrender M."/>
        </authorList>
    </citation>
    <scope>NUCLEOTIDE SEQUENCE [LARGE SCALE GENOMIC DNA]</scope>
    <source>
        <strain evidence="2 3">Xinb3</strain>
        <tissue evidence="2">Complete organism</tissue>
    </source>
</reference>
<keyword evidence="3" id="KW-1185">Reference proteome</keyword>
<dbReference type="EMBL" id="LRGB01011570">
    <property type="protein sequence ID" value="KZS00120.1"/>
    <property type="molecule type" value="Genomic_DNA"/>
</dbReference>
<gene>
    <name evidence="2" type="ORF">APZ42_003716</name>
</gene>
<comment type="caution">
    <text evidence="2">The sequence shown here is derived from an EMBL/GenBank/DDBJ whole genome shotgun (WGS) entry which is preliminary data.</text>
</comment>
<protein>
    <submittedName>
        <fullName evidence="2">Uncharacterized protein</fullName>
    </submittedName>
</protein>
<proteinExistence type="predicted"/>
<name>A0A168EJW2_9CRUS</name>
<dbReference type="AlphaFoldDB" id="A0A168EJW2"/>
<feature type="region of interest" description="Disordered" evidence="1">
    <location>
        <begin position="1"/>
        <end position="29"/>
    </location>
</feature>
<evidence type="ECO:0000313" key="2">
    <source>
        <dbReference type="EMBL" id="KZS00120.1"/>
    </source>
</evidence>
<organism evidence="2 3">
    <name type="scientific">Daphnia magna</name>
    <dbReference type="NCBI Taxonomy" id="35525"/>
    <lineage>
        <taxon>Eukaryota</taxon>
        <taxon>Metazoa</taxon>
        <taxon>Ecdysozoa</taxon>
        <taxon>Arthropoda</taxon>
        <taxon>Crustacea</taxon>
        <taxon>Branchiopoda</taxon>
        <taxon>Diplostraca</taxon>
        <taxon>Cladocera</taxon>
        <taxon>Anomopoda</taxon>
        <taxon>Daphniidae</taxon>
        <taxon>Daphnia</taxon>
    </lineage>
</organism>
<sequence length="90" mass="10056">MVHWFHTKHQIPSTAATPGKMSSEGGRNPVINPIMFRTHSKKFYPHLTPLTSVEMEVPTKKCWYPLKSGIVHFGAHLNEGVPLHLGPKCG</sequence>
<dbReference type="Proteomes" id="UP000076858">
    <property type="component" value="Unassembled WGS sequence"/>
</dbReference>
<accession>A0A168EJW2</accession>